<feature type="binding site" evidence="4">
    <location>
        <position position="67"/>
    </location>
    <ligand>
        <name>substrate</name>
    </ligand>
</feature>
<comment type="catalytic activity">
    <reaction evidence="1 4">
        <text>adenosine 3',5'-bisphosphate + H2O = AMP + phosphate</text>
        <dbReference type="Rhea" id="RHEA:10040"/>
        <dbReference type="ChEBI" id="CHEBI:15377"/>
        <dbReference type="ChEBI" id="CHEBI:43474"/>
        <dbReference type="ChEBI" id="CHEBI:58343"/>
        <dbReference type="ChEBI" id="CHEBI:456215"/>
        <dbReference type="EC" id="3.1.3.7"/>
    </reaction>
</comment>
<dbReference type="InterPro" id="IPR050725">
    <property type="entry name" value="CysQ/Inositol_MonoPase"/>
</dbReference>
<organism evidence="6 7">
    <name type="scientific">Phocaeicola plebeius</name>
    <dbReference type="NCBI Taxonomy" id="310297"/>
    <lineage>
        <taxon>Bacteria</taxon>
        <taxon>Pseudomonadati</taxon>
        <taxon>Bacteroidota</taxon>
        <taxon>Bacteroidia</taxon>
        <taxon>Bacteroidales</taxon>
        <taxon>Bacteroidaceae</taxon>
        <taxon>Phocaeicola</taxon>
    </lineage>
</organism>
<dbReference type="AlphaFoldDB" id="A0A3E4N6X3"/>
<feature type="binding site" evidence="5">
    <location>
        <position position="67"/>
    </location>
    <ligand>
        <name>Mg(2+)</name>
        <dbReference type="ChEBI" id="CHEBI:18420"/>
        <label>1</label>
        <note>catalytic</note>
    </ligand>
</feature>
<comment type="function">
    <text evidence="4">Converts adenosine-3',5'-bisphosphate (PAP) to AMP.</text>
</comment>
<dbReference type="Pfam" id="PF00459">
    <property type="entry name" value="Inositol_P"/>
    <property type="match status" value="1"/>
</dbReference>
<dbReference type="GO" id="GO:0050427">
    <property type="term" value="P:3'-phosphoadenosine 5'-phosphosulfate metabolic process"/>
    <property type="evidence" value="ECO:0007669"/>
    <property type="project" value="TreeGrafter"/>
</dbReference>
<dbReference type="EMBL" id="QSQT01000002">
    <property type="protein sequence ID" value="RGK58036.1"/>
    <property type="molecule type" value="Genomic_DNA"/>
</dbReference>
<evidence type="ECO:0000256" key="1">
    <source>
        <dbReference type="ARBA" id="ARBA00001625"/>
    </source>
</evidence>
<feature type="binding site" evidence="4">
    <location>
        <position position="87"/>
    </location>
    <ligand>
        <name>Mg(2+)</name>
        <dbReference type="ChEBI" id="CHEBI:18420"/>
        <label>1</label>
    </ligand>
</feature>
<dbReference type="GO" id="GO:0000287">
    <property type="term" value="F:magnesium ion binding"/>
    <property type="evidence" value="ECO:0007669"/>
    <property type="project" value="UniProtKB-UniRule"/>
</dbReference>
<feature type="binding site" evidence="4">
    <location>
        <position position="89"/>
    </location>
    <ligand>
        <name>Mg(2+)</name>
        <dbReference type="ChEBI" id="CHEBI:18420"/>
        <label>1</label>
    </ligand>
</feature>
<dbReference type="GO" id="GO:0005886">
    <property type="term" value="C:plasma membrane"/>
    <property type="evidence" value="ECO:0007669"/>
    <property type="project" value="UniProtKB-SubCell"/>
</dbReference>
<evidence type="ECO:0000313" key="6">
    <source>
        <dbReference type="EMBL" id="RGK58036.1"/>
    </source>
</evidence>
<dbReference type="GO" id="GO:0000103">
    <property type="term" value="P:sulfate assimilation"/>
    <property type="evidence" value="ECO:0007669"/>
    <property type="project" value="TreeGrafter"/>
</dbReference>
<sequence length="269" mass="29966">MDKNILYTAIQAALAAGAEIMSVYTDPKADFEIEKKADNSPLTIADRKSHAIIAQALAATPYPVLSEEGAKIAPEERQQWKELWVVDPLDGTKEFIKRNGEFTVNIAYVKNGCPEAGVIYIPVKQELYFADIELGAYKIKDITDTKAYPSLDALMEQAERLPYANRTDDTFVIVASRSHLTPETEAYIHEMQQKHAHVETISKGSSLKLCLIAEGNADVYPRFAPTMEWDTAAGHAIIRASGKEVYQAGKTEPLQYNKTDLLNPWFIAE</sequence>
<evidence type="ECO:0000256" key="2">
    <source>
        <dbReference type="ARBA" id="ARBA00022723"/>
    </source>
</evidence>
<feature type="binding site" evidence="4">
    <location>
        <position position="87"/>
    </location>
    <ligand>
        <name>Mg(2+)</name>
        <dbReference type="ChEBI" id="CHEBI:18420"/>
        <label>2</label>
    </ligand>
</feature>
<feature type="binding site" evidence="5">
    <location>
        <position position="87"/>
    </location>
    <ligand>
        <name>Mg(2+)</name>
        <dbReference type="ChEBI" id="CHEBI:18420"/>
        <label>1</label>
        <note>catalytic</note>
    </ligand>
</feature>
<feature type="binding site" evidence="4">
    <location>
        <position position="230"/>
    </location>
    <ligand>
        <name>substrate</name>
    </ligand>
</feature>
<dbReference type="RefSeq" id="WP_117670374.1">
    <property type="nucleotide sequence ID" value="NZ_CABOGR010000002.1"/>
</dbReference>
<dbReference type="NCBIfam" id="TIGR01331">
    <property type="entry name" value="bisphos_cysQ"/>
    <property type="match status" value="1"/>
</dbReference>
<keyword evidence="3 4" id="KW-0460">Magnesium</keyword>
<dbReference type="InterPro" id="IPR006240">
    <property type="entry name" value="CysQ"/>
</dbReference>
<evidence type="ECO:0000256" key="4">
    <source>
        <dbReference type="HAMAP-Rule" id="MF_02095"/>
    </source>
</evidence>
<dbReference type="Gene3D" id="3.30.540.10">
    <property type="entry name" value="Fructose-1,6-Bisphosphatase, subunit A, domain 1"/>
    <property type="match status" value="1"/>
</dbReference>
<keyword evidence="4 6" id="KW-0378">Hydrolase</keyword>
<dbReference type="HAMAP" id="MF_02095">
    <property type="entry name" value="CysQ"/>
    <property type="match status" value="1"/>
</dbReference>
<comment type="caution">
    <text evidence="6">The sequence shown here is derived from an EMBL/GenBank/DDBJ whole genome shotgun (WGS) entry which is preliminary data.</text>
</comment>
<evidence type="ECO:0000256" key="5">
    <source>
        <dbReference type="PIRSR" id="PIRSR600760-2"/>
    </source>
</evidence>
<comment type="cofactor">
    <cofactor evidence="4 5">
        <name>Mg(2+)</name>
        <dbReference type="ChEBI" id="CHEBI:18420"/>
    </cofactor>
</comment>
<gene>
    <name evidence="4 6" type="primary">cysQ</name>
    <name evidence="6" type="ORF">DXD04_01930</name>
</gene>
<dbReference type="PROSITE" id="PS00629">
    <property type="entry name" value="IMP_1"/>
    <property type="match status" value="1"/>
</dbReference>
<feature type="binding site" evidence="4">
    <location>
        <begin position="89"/>
        <end position="92"/>
    </location>
    <ligand>
        <name>substrate</name>
    </ligand>
</feature>
<dbReference type="GO" id="GO:0008441">
    <property type="term" value="F:3'(2'),5'-bisphosphate nucleotidase activity"/>
    <property type="evidence" value="ECO:0007669"/>
    <property type="project" value="UniProtKB-UniRule"/>
</dbReference>
<keyword evidence="7" id="KW-1185">Reference proteome</keyword>
<dbReference type="Gene3D" id="3.40.190.80">
    <property type="match status" value="1"/>
</dbReference>
<accession>A0A3E4N6X3</accession>
<feature type="binding site" evidence="4">
    <location>
        <position position="230"/>
    </location>
    <ligand>
        <name>Mg(2+)</name>
        <dbReference type="ChEBI" id="CHEBI:18420"/>
        <label>2</label>
    </ligand>
</feature>
<dbReference type="PANTHER" id="PTHR43028:SF5">
    <property type="entry name" value="3'(2'),5'-BISPHOSPHATE NUCLEOTIDASE 1"/>
    <property type="match status" value="1"/>
</dbReference>
<dbReference type="FunFam" id="3.40.190.80:FF:000005">
    <property type="entry name" value="3'(2'),5'-bisphosphate nucleotidase CysQ"/>
    <property type="match status" value="1"/>
</dbReference>
<dbReference type="Proteomes" id="UP000260862">
    <property type="component" value="Unassembled WGS sequence"/>
</dbReference>
<name>A0A3E4N6X3_9BACT</name>
<proteinExistence type="inferred from homology"/>
<feature type="binding site" evidence="4">
    <location>
        <position position="67"/>
    </location>
    <ligand>
        <name>Mg(2+)</name>
        <dbReference type="ChEBI" id="CHEBI:18420"/>
        <label>1</label>
    </ligand>
</feature>
<evidence type="ECO:0000313" key="7">
    <source>
        <dbReference type="Proteomes" id="UP000260862"/>
    </source>
</evidence>
<dbReference type="CDD" id="cd01638">
    <property type="entry name" value="CysQ"/>
    <property type="match status" value="1"/>
</dbReference>
<dbReference type="InterPro" id="IPR020583">
    <property type="entry name" value="Inositol_monoP_metal-BS"/>
</dbReference>
<feature type="binding site" evidence="4 5">
    <location>
        <position position="90"/>
    </location>
    <ligand>
        <name>Mg(2+)</name>
        <dbReference type="ChEBI" id="CHEBI:18420"/>
        <label>2</label>
    </ligand>
</feature>
<dbReference type="InterPro" id="IPR000760">
    <property type="entry name" value="Inositol_monophosphatase-like"/>
</dbReference>
<comment type="subcellular location">
    <subcellularLocation>
        <location evidence="4">Cell membrane</location>
        <topology evidence="4">Peripheral membrane protein</topology>
        <orientation evidence="4">Cytoplasmic side</orientation>
    </subcellularLocation>
</comment>
<keyword evidence="4" id="KW-0472">Membrane</keyword>
<keyword evidence="4" id="KW-1003">Cell membrane</keyword>
<keyword evidence="2 4" id="KW-0479">Metal-binding</keyword>
<feature type="binding site" evidence="5">
    <location>
        <position position="230"/>
    </location>
    <ligand>
        <name>Mg(2+)</name>
        <dbReference type="ChEBI" id="CHEBI:18420"/>
        <label>1</label>
        <note>catalytic</note>
    </ligand>
</feature>
<dbReference type="SUPFAM" id="SSF56655">
    <property type="entry name" value="Carbohydrate phosphatase"/>
    <property type="match status" value="1"/>
</dbReference>
<dbReference type="EC" id="3.1.3.7" evidence="4"/>
<evidence type="ECO:0000256" key="3">
    <source>
        <dbReference type="ARBA" id="ARBA00022842"/>
    </source>
</evidence>
<comment type="similarity">
    <text evidence="4">Belongs to the inositol monophosphatase superfamily. CysQ family.</text>
</comment>
<protein>
    <recommendedName>
        <fullName evidence="4">3'(2'),5'-bisphosphate nucleotidase CysQ</fullName>
        <ecNumber evidence="4">3.1.3.7</ecNumber>
    </recommendedName>
    <alternativeName>
        <fullName evidence="4">3'(2'),5-bisphosphonucleoside 3'(2')-phosphohydrolase</fullName>
    </alternativeName>
    <alternativeName>
        <fullName evidence="4">3'-phosphoadenosine 5'-phosphate phosphatase</fullName>
        <shortName evidence="4">PAP phosphatase</shortName>
    </alternativeName>
</protein>
<dbReference type="PANTHER" id="PTHR43028">
    <property type="entry name" value="3'(2'),5'-BISPHOSPHATE NUCLEOTIDASE 1"/>
    <property type="match status" value="1"/>
</dbReference>
<feature type="binding site" evidence="5">
    <location>
        <position position="89"/>
    </location>
    <ligand>
        <name>Mg(2+)</name>
        <dbReference type="ChEBI" id="CHEBI:18420"/>
        <label>1</label>
        <note>catalytic</note>
    </ligand>
</feature>
<reference evidence="6 7" key="1">
    <citation type="submission" date="2018-08" db="EMBL/GenBank/DDBJ databases">
        <title>A genome reference for cultivated species of the human gut microbiota.</title>
        <authorList>
            <person name="Zou Y."/>
            <person name="Xue W."/>
            <person name="Luo G."/>
        </authorList>
    </citation>
    <scope>NUCLEOTIDE SEQUENCE [LARGE SCALE GENOMIC DNA]</scope>
    <source>
        <strain evidence="6 7">TF10-3AC</strain>
    </source>
</reference>